<dbReference type="PANTHER" id="PTHR10582">
    <property type="entry name" value="TRANSIENT RECEPTOR POTENTIAL ION CHANNEL PROTEIN"/>
    <property type="match status" value="1"/>
</dbReference>
<proteinExistence type="predicted"/>
<dbReference type="EMBL" id="LSYV01000009">
    <property type="protein sequence ID" value="KXZ53094.1"/>
    <property type="molecule type" value="Genomic_DNA"/>
</dbReference>
<keyword evidence="4 7" id="KW-1133">Transmembrane helix</keyword>
<feature type="transmembrane region" description="Helical" evidence="7">
    <location>
        <begin position="545"/>
        <end position="563"/>
    </location>
</feature>
<feature type="compositionally biased region" description="Low complexity" evidence="6">
    <location>
        <begin position="1115"/>
        <end position="1126"/>
    </location>
</feature>
<dbReference type="Proteomes" id="UP000075714">
    <property type="component" value="Unassembled WGS sequence"/>
</dbReference>
<feature type="transmembrane region" description="Helical" evidence="7">
    <location>
        <begin position="973"/>
        <end position="996"/>
    </location>
</feature>
<sequence>MCAFPNADPDYDETRVAEAAELAAKFGGLWLRAALPHRPPAPHSLMVVTVRHVDGNLSLVHADNMRPLEPGCSLFTGDEATLTAAHPQLPRGLHYVPANMYDWGTAEPRYMTVHFAAPGRLFVLLPEDTVEPRWLREQFFKLREPLYGIKVCLRCDWHETRISEAVMRILTASRKSDKAGNLVVYKSKRLYRAGDVAYLGGVPTAHFADSMYVLCAASASECEVQMDARVAGPAKTENISDWAVWYPRMLKSIRRNRLEDVRLLLKSDAWTQRPFRSDPISWLPPDEVEERGKGGASPLTSDLAVANGNVEMLALLVSQCHCQLSVRGLRLLMHKWEEVPAAHGGALELLLVYLRRCPRPLGTLACFLNTLRREIERRDRARSSSTLELRAVLRRFEELQTQLLYAVADVVRHGGPDGARSGSQSLSWLQGVVDPPQNPRPVVLSDHSPLRIAFDDRDYGFMASVVMEGYTRQKWMGAAYLALTSRDGTGGLTILDPTILLTVMHRMGLCDNNGILSAALFNVARMWYLASVVPGAFINSPRGRWWMRLLAVTAFIVTFNVVLSRDAEVERTSTLISAGFFCAFLLGSLVEAVETVAVAYQGSISRLELSDLTYLRLVMTWASLAVVFYVKFLYTLVPLVQRLGPLLNTVLNMMSELSAFLLPFLVITAGFATSFYLVFNGAQLVGLNTFTDAMLMLFEAFLNSFDTSRWDDLPYPELRLFGILLLVAYLVLAGILLANLLIAIISYKYRPDEVAAQSVFGLAEVVDRHQLQVEGAMLCSPFCLLQVPFNLLPRGSRPAILPYSFFRLGMAPLEGFRPAAPHLNTVPTGRDAVPQLLFHLSLHPIMLVTAIACFFALSPLCVLYFAIHGYESVWEVLFPPKDAKAKDKKKAQGSKSLGSSLAASLAPLGSRGSSTAMSFAASAQSFAARPKLSGSFDSENSSAPGVLSARSGDPWQQVGGFCTFKGSMALAKVVGRTIATALVGDVLCCGVIGLFIVTAGGLYMWAACVVLSVYNVLYEPVIRIMAALAWHKWRRRMQRKKSSVVDGGLLASSSGSASAAAAPGLGPGGDPVEVAAGGTGPASDVVPAELSQHRFAAVSDGGMSQGGEGSGSGAAAGEAGRPRGAQHVTTEQVAQKWILLAKDVSRKRAAERYLTRQQVDAAIARTFGYSVSAVVAGAVEAATAARGGVVVTRKPRPGAGLGTEPSHALSQSAGLGGYDGAQPVADIHNMRTPYLNLRAAEERQEARDFAVLGRVIPGEHFGGPGYPWEGAAPGPGGLARAQPGAGTGGSHVPEHRVVANAAAAARAPSGQGARTGDGRTSDGVAARPVGEEQTPVADASLEAKLDRQAVEIEELRSQLDVVTGLLVYKLYRIQMLSMGA</sequence>
<dbReference type="OrthoDB" id="538524at2759"/>
<feature type="transmembrane region" description="Helical" evidence="7">
    <location>
        <begin position="723"/>
        <end position="745"/>
    </location>
</feature>
<dbReference type="InterPro" id="IPR024862">
    <property type="entry name" value="TRPV"/>
</dbReference>
<keyword evidence="10" id="KW-1185">Reference proteome</keyword>
<feature type="region of interest" description="Disordered" evidence="6">
    <location>
        <begin position="1304"/>
        <end position="1335"/>
    </location>
</feature>
<keyword evidence="3" id="KW-0677">Repeat</keyword>
<name>A0A150GTI9_GONPE</name>
<gene>
    <name evidence="9" type="ORF">GPECTOR_8g85</name>
</gene>
<evidence type="ECO:0000256" key="7">
    <source>
        <dbReference type="SAM" id="Phobius"/>
    </source>
</evidence>
<evidence type="ECO:0000256" key="1">
    <source>
        <dbReference type="ARBA" id="ARBA00004141"/>
    </source>
</evidence>
<evidence type="ECO:0000256" key="4">
    <source>
        <dbReference type="ARBA" id="ARBA00022989"/>
    </source>
</evidence>
<feature type="transmembrane region" description="Helical" evidence="7">
    <location>
        <begin position="657"/>
        <end position="679"/>
    </location>
</feature>
<feature type="transmembrane region" description="Helical" evidence="7">
    <location>
        <begin position="613"/>
        <end position="637"/>
    </location>
</feature>
<feature type="transmembrane region" description="Helical" evidence="7">
    <location>
        <begin position="845"/>
        <end position="867"/>
    </location>
</feature>
<accession>A0A150GTI9</accession>
<comment type="subcellular location">
    <subcellularLocation>
        <location evidence="1">Membrane</location>
        <topology evidence="1">Multi-pass membrane protein</topology>
    </subcellularLocation>
</comment>
<feature type="region of interest" description="Disordered" evidence="6">
    <location>
        <begin position="1099"/>
        <end position="1128"/>
    </location>
</feature>
<dbReference type="GO" id="GO:0005216">
    <property type="term" value="F:monoatomic ion channel activity"/>
    <property type="evidence" value="ECO:0007669"/>
    <property type="project" value="InterPro"/>
</dbReference>
<organism evidence="9 10">
    <name type="scientific">Gonium pectorale</name>
    <name type="common">Green alga</name>
    <dbReference type="NCBI Taxonomy" id="33097"/>
    <lineage>
        <taxon>Eukaryota</taxon>
        <taxon>Viridiplantae</taxon>
        <taxon>Chlorophyta</taxon>
        <taxon>core chlorophytes</taxon>
        <taxon>Chlorophyceae</taxon>
        <taxon>CS clade</taxon>
        <taxon>Chlamydomonadales</taxon>
        <taxon>Volvocaceae</taxon>
        <taxon>Gonium</taxon>
    </lineage>
</organism>
<evidence type="ECO:0000313" key="10">
    <source>
        <dbReference type="Proteomes" id="UP000075714"/>
    </source>
</evidence>
<comment type="caution">
    <text evidence="9">The sequence shown here is derived from an EMBL/GenBank/DDBJ whole genome shotgun (WGS) entry which is preliminary data.</text>
</comment>
<feature type="transmembrane region" description="Helical" evidence="7">
    <location>
        <begin position="575"/>
        <end position="593"/>
    </location>
</feature>
<evidence type="ECO:0000256" key="2">
    <source>
        <dbReference type="ARBA" id="ARBA00022692"/>
    </source>
</evidence>
<evidence type="ECO:0000313" key="9">
    <source>
        <dbReference type="EMBL" id="KXZ53094.1"/>
    </source>
</evidence>
<keyword evidence="5 7" id="KW-0472">Membrane</keyword>
<evidence type="ECO:0000256" key="5">
    <source>
        <dbReference type="ARBA" id="ARBA00023136"/>
    </source>
</evidence>
<dbReference type="GO" id="GO:0005886">
    <property type="term" value="C:plasma membrane"/>
    <property type="evidence" value="ECO:0007669"/>
    <property type="project" value="TreeGrafter"/>
</dbReference>
<feature type="domain" description="Polycystin cation channel PKD1/PKD2" evidence="8">
    <location>
        <begin position="619"/>
        <end position="749"/>
    </location>
</feature>
<feature type="compositionally biased region" description="Gly residues" evidence="6">
    <location>
        <begin position="1103"/>
        <end position="1114"/>
    </location>
</feature>
<dbReference type="PANTHER" id="PTHR10582:SF2">
    <property type="entry name" value="INACTIVE"/>
    <property type="match status" value="1"/>
</dbReference>
<dbReference type="GO" id="GO:0098703">
    <property type="term" value="P:calcium ion import across plasma membrane"/>
    <property type="evidence" value="ECO:0007669"/>
    <property type="project" value="TreeGrafter"/>
</dbReference>
<dbReference type="Pfam" id="PF08016">
    <property type="entry name" value="PKD_channel"/>
    <property type="match status" value="1"/>
</dbReference>
<reference evidence="10" key="1">
    <citation type="journal article" date="2016" name="Nat. Commun.">
        <title>The Gonium pectorale genome demonstrates co-option of cell cycle regulation during the evolution of multicellularity.</title>
        <authorList>
            <person name="Hanschen E.R."/>
            <person name="Marriage T.N."/>
            <person name="Ferris P.J."/>
            <person name="Hamaji T."/>
            <person name="Toyoda A."/>
            <person name="Fujiyama A."/>
            <person name="Neme R."/>
            <person name="Noguchi H."/>
            <person name="Minakuchi Y."/>
            <person name="Suzuki M."/>
            <person name="Kawai-Toyooka H."/>
            <person name="Smith D.R."/>
            <person name="Sparks H."/>
            <person name="Anderson J."/>
            <person name="Bakaric R."/>
            <person name="Luria V."/>
            <person name="Karger A."/>
            <person name="Kirschner M.W."/>
            <person name="Durand P.M."/>
            <person name="Michod R.E."/>
            <person name="Nozaki H."/>
            <person name="Olson B.J."/>
        </authorList>
    </citation>
    <scope>NUCLEOTIDE SEQUENCE [LARGE SCALE GENOMIC DNA]</scope>
    <source>
        <strain evidence="10">NIES-2863</strain>
    </source>
</reference>
<evidence type="ECO:0000259" key="8">
    <source>
        <dbReference type="Pfam" id="PF08016"/>
    </source>
</evidence>
<feature type="transmembrane region" description="Helical" evidence="7">
    <location>
        <begin position="1002"/>
        <end position="1030"/>
    </location>
</feature>
<protein>
    <recommendedName>
        <fullName evidence="8">Polycystin cation channel PKD1/PKD2 domain-containing protein</fullName>
    </recommendedName>
</protein>
<evidence type="ECO:0000256" key="6">
    <source>
        <dbReference type="SAM" id="MobiDB-lite"/>
    </source>
</evidence>
<keyword evidence="2 7" id="KW-0812">Transmembrane</keyword>
<evidence type="ECO:0000256" key="3">
    <source>
        <dbReference type="ARBA" id="ARBA00022737"/>
    </source>
</evidence>
<dbReference type="InterPro" id="IPR013122">
    <property type="entry name" value="PKD1_2_channel"/>
</dbReference>